<protein>
    <recommendedName>
        <fullName evidence="1">CHK kinase-like domain-containing protein</fullName>
    </recommendedName>
</protein>
<dbReference type="SMART" id="SM00587">
    <property type="entry name" value="CHK"/>
    <property type="match status" value="1"/>
</dbReference>
<dbReference type="InterPro" id="IPR011009">
    <property type="entry name" value="Kinase-like_dom_sf"/>
</dbReference>
<keyword evidence="3" id="KW-1185">Reference proteome</keyword>
<dbReference type="STRING" id="36166.T1GZ73"/>
<evidence type="ECO:0000313" key="2">
    <source>
        <dbReference type="EnsemblMetazoa" id="MESCA009171-PA"/>
    </source>
</evidence>
<dbReference type="EMBL" id="CAQQ02373318">
    <property type="status" value="NOT_ANNOTATED_CDS"/>
    <property type="molecule type" value="Genomic_DNA"/>
</dbReference>
<reference evidence="2" key="2">
    <citation type="submission" date="2015-06" db="UniProtKB">
        <authorList>
            <consortium name="EnsemblMetazoa"/>
        </authorList>
    </citation>
    <scope>IDENTIFICATION</scope>
</reference>
<proteinExistence type="predicted"/>
<reference evidence="3" key="1">
    <citation type="submission" date="2013-02" db="EMBL/GenBank/DDBJ databases">
        <authorList>
            <person name="Hughes D."/>
        </authorList>
    </citation>
    <scope>NUCLEOTIDE SEQUENCE</scope>
    <source>
        <strain>Durham</strain>
        <strain evidence="3">NC isolate 2 -- Noor lab</strain>
    </source>
</reference>
<feature type="domain" description="CHK kinase-like" evidence="1">
    <location>
        <begin position="1"/>
        <end position="140"/>
    </location>
</feature>
<dbReference type="HOGENOM" id="CLU_106447_0_0_1"/>
<dbReference type="Pfam" id="PF02958">
    <property type="entry name" value="EcKL"/>
    <property type="match status" value="1"/>
</dbReference>
<dbReference type="AlphaFoldDB" id="T1GZ73"/>
<dbReference type="InterPro" id="IPR015897">
    <property type="entry name" value="CHK_kinase-like"/>
</dbReference>
<evidence type="ECO:0000313" key="3">
    <source>
        <dbReference type="Proteomes" id="UP000015102"/>
    </source>
</evidence>
<evidence type="ECO:0000259" key="1">
    <source>
        <dbReference type="SMART" id="SM00587"/>
    </source>
</evidence>
<dbReference type="PANTHER" id="PTHR11012">
    <property type="entry name" value="PROTEIN KINASE-LIKE DOMAIN-CONTAINING"/>
    <property type="match status" value="1"/>
</dbReference>
<dbReference type="PANTHER" id="PTHR11012:SF56">
    <property type="entry name" value="CHK KINASE-LIKE DOMAIN-CONTAINING PROTEIN-RELATED"/>
    <property type="match status" value="1"/>
</dbReference>
<accession>T1GZ73</accession>
<dbReference type="Gene3D" id="3.90.1200.10">
    <property type="match status" value="1"/>
</dbReference>
<sequence length="227" mass="26156">MLNKDAILSSTSFSGVFGGHLKKLQSVVKQWPGYEKIAEKLLKFQEKFIENLIKCGEQRPGEFAVLNHGDFWVNNMMFKYNEAGEPIDCVFVDMQMNIYSSPGLDLNYFFNTSLPVDTLINKREYLIEVYYDSLKDTLKSLHYETIPSYETVLNEVAAREDHGFFAGFAIFPTVAMDKSHSKDMTLESLMDEELGQKQREAIFSGKRLQEQMKYSLKRFDELGVFGD</sequence>
<dbReference type="Proteomes" id="UP000015102">
    <property type="component" value="Unassembled WGS sequence"/>
</dbReference>
<organism evidence="2 3">
    <name type="scientific">Megaselia scalaris</name>
    <name type="common">Humpbacked fly</name>
    <name type="synonym">Phora scalaris</name>
    <dbReference type="NCBI Taxonomy" id="36166"/>
    <lineage>
        <taxon>Eukaryota</taxon>
        <taxon>Metazoa</taxon>
        <taxon>Ecdysozoa</taxon>
        <taxon>Arthropoda</taxon>
        <taxon>Hexapoda</taxon>
        <taxon>Insecta</taxon>
        <taxon>Pterygota</taxon>
        <taxon>Neoptera</taxon>
        <taxon>Endopterygota</taxon>
        <taxon>Diptera</taxon>
        <taxon>Brachycera</taxon>
        <taxon>Muscomorpha</taxon>
        <taxon>Platypezoidea</taxon>
        <taxon>Phoridae</taxon>
        <taxon>Megaseliini</taxon>
        <taxon>Megaselia</taxon>
    </lineage>
</organism>
<name>T1GZ73_MEGSC</name>
<dbReference type="SUPFAM" id="SSF56112">
    <property type="entry name" value="Protein kinase-like (PK-like)"/>
    <property type="match status" value="1"/>
</dbReference>
<dbReference type="EnsemblMetazoa" id="MESCA009171-RA">
    <property type="protein sequence ID" value="MESCA009171-PA"/>
    <property type="gene ID" value="MESCA009171"/>
</dbReference>
<dbReference type="InterPro" id="IPR004119">
    <property type="entry name" value="EcKL"/>
</dbReference>
<dbReference type="OMA" id="EYLIEVY"/>